<accession>A0A9E2KBL3</accession>
<reference evidence="1" key="2">
    <citation type="submission" date="2021-04" db="EMBL/GenBank/DDBJ databases">
        <authorList>
            <person name="Gilroy R."/>
        </authorList>
    </citation>
    <scope>NUCLEOTIDE SEQUENCE</scope>
    <source>
        <strain evidence="1">B5-657</strain>
    </source>
</reference>
<dbReference type="AlphaFoldDB" id="A0A9E2KBL3"/>
<reference evidence="1" key="1">
    <citation type="journal article" date="2021" name="PeerJ">
        <title>Extensive microbial diversity within the chicken gut microbiome revealed by metagenomics and culture.</title>
        <authorList>
            <person name="Gilroy R."/>
            <person name="Ravi A."/>
            <person name="Getino M."/>
            <person name="Pursley I."/>
            <person name="Horton D.L."/>
            <person name="Alikhan N.F."/>
            <person name="Baker D."/>
            <person name="Gharbi K."/>
            <person name="Hall N."/>
            <person name="Watson M."/>
            <person name="Adriaenssens E.M."/>
            <person name="Foster-Nyarko E."/>
            <person name="Jarju S."/>
            <person name="Secka A."/>
            <person name="Antonio M."/>
            <person name="Oren A."/>
            <person name="Chaudhuri R.R."/>
            <person name="La Ragione R."/>
            <person name="Hildebrand F."/>
            <person name="Pallen M.J."/>
        </authorList>
    </citation>
    <scope>NUCLEOTIDE SEQUENCE</scope>
    <source>
        <strain evidence="1">B5-657</strain>
    </source>
</reference>
<gene>
    <name evidence="1" type="ORF">H9872_04855</name>
</gene>
<name>A0A9E2KBL3_9FIRM</name>
<proteinExistence type="predicted"/>
<evidence type="ECO:0000313" key="2">
    <source>
        <dbReference type="Proteomes" id="UP000824229"/>
    </source>
</evidence>
<sequence length="482" mass="56029">MNQQTEQLFSGIAYSYGEYINAYLELLSNSLFFSTPYFDEETYQIQEELKNYFLDLPNLLVPQCTKKETCATRLLSIRETLEEKYRTLIAYQRELTLLLTLKQNDPAFIDSYFEAIELQDVTASEMDFNRLATDCTTFIFEGTSGTQKQKRASSLLPYIPIKITKSNYVHYVEKSIGHIAISNQQSSAEYLVSILKQLFDGKLYPGYGKHFTDFKDSLEHLSKIDQTEDLFEEANLLNETLENCLGMLESMFRMICTFSNLLVFDKLEFNELTEMHAAFFDLYYSIKNIVLESEDAPLILASLPERIEEIQKELYENYKKASKEVAPDSLFALIQTYLNMNMQQIFGFSTAKHSAYSEEVLSTLKEFTTDLEKMLNHLPMLERKYRMQYFISQIPFVMSKDNFDAYVHQAFHNLSHLKPNLLVAAQLTGVLEENHFFPTPADTPVMETDYEEDDEAARFIAEHAELFKEEDDDPFNFFGDDE</sequence>
<comment type="caution">
    <text evidence="1">The sequence shown here is derived from an EMBL/GenBank/DDBJ whole genome shotgun (WGS) entry which is preliminary data.</text>
</comment>
<protein>
    <submittedName>
        <fullName evidence="1">Uncharacterized protein</fullName>
    </submittedName>
</protein>
<evidence type="ECO:0000313" key="1">
    <source>
        <dbReference type="EMBL" id="MBU3804070.1"/>
    </source>
</evidence>
<dbReference type="Proteomes" id="UP000824229">
    <property type="component" value="Unassembled WGS sequence"/>
</dbReference>
<dbReference type="EMBL" id="JAHLFQ010000106">
    <property type="protein sequence ID" value="MBU3804070.1"/>
    <property type="molecule type" value="Genomic_DNA"/>
</dbReference>
<organism evidence="1 2">
    <name type="scientific">Candidatus Cellulosilyticum pullistercoris</name>
    <dbReference type="NCBI Taxonomy" id="2838521"/>
    <lineage>
        <taxon>Bacteria</taxon>
        <taxon>Bacillati</taxon>
        <taxon>Bacillota</taxon>
        <taxon>Clostridia</taxon>
        <taxon>Lachnospirales</taxon>
        <taxon>Cellulosilyticaceae</taxon>
        <taxon>Cellulosilyticum</taxon>
    </lineage>
</organism>